<sequence length="434" mass="49485">MPHPASIVTSTFHLEHANMANSGAAGMLPKRALAEIDENVQQEVPRKKLQHDAHYDDPATDQENAIPREVDACKNRERSTSPPLIPPSVPINRNDSSASAIPASEFDSVHAECFAAIWQPFQPSPDTRRVDIWVNHPEFDFLAPIGHPHLLSMTDPHLPYHSTFRACDLVATVLWSFGDGQAWRMFDNPGRYQICAFRHLPRQMHGEPMRPWDHRGLFIGRKGRKAYIGCYSYATGDTWDFETFVKFDIEMTGWWTPLVTATAYKTNKNDPTTSIENEETRTSVENEGSRCVLTWRRRSYVTSRDMARHILKYHWTTSAHLAQVDFLAVEGADRAIEFKDLLHGMWPGQRPLRVRRPERQRPRFVHLFNPRHGPERAPDGPVQFQENSPRADLLPSPFIIMAGVEDQGATELSFRRADPQGRNNGRTNGKSRLA</sequence>
<reference evidence="2 3" key="1">
    <citation type="submission" date="2016-07" db="EMBL/GenBank/DDBJ databases">
        <title>Pervasive Adenine N6-methylation of Active Genes in Fungi.</title>
        <authorList>
            <consortium name="DOE Joint Genome Institute"/>
            <person name="Mondo S.J."/>
            <person name="Dannebaum R.O."/>
            <person name="Kuo R.C."/>
            <person name="Labutti K."/>
            <person name="Haridas S."/>
            <person name="Kuo A."/>
            <person name="Salamov A."/>
            <person name="Ahrendt S.R."/>
            <person name="Lipzen A."/>
            <person name="Sullivan W."/>
            <person name="Andreopoulos W.B."/>
            <person name="Clum A."/>
            <person name="Lindquist E."/>
            <person name="Daum C."/>
            <person name="Ramamoorthy G.K."/>
            <person name="Gryganskyi A."/>
            <person name="Culley D."/>
            <person name="Magnuson J.K."/>
            <person name="James T.Y."/>
            <person name="O'Malley M.A."/>
            <person name="Stajich J.E."/>
            <person name="Spatafora J.W."/>
            <person name="Visel A."/>
            <person name="Grigoriev I.V."/>
        </authorList>
    </citation>
    <scope>NUCLEOTIDE SEQUENCE [LARGE SCALE GENOMIC DNA]</scope>
    <source>
        <strain evidence="2 3">CBS 115471</strain>
    </source>
</reference>
<dbReference type="EMBL" id="MCFA01000034">
    <property type="protein sequence ID" value="ORY14282.1"/>
    <property type="molecule type" value="Genomic_DNA"/>
</dbReference>
<feature type="compositionally biased region" description="Basic and acidic residues" evidence="1">
    <location>
        <begin position="45"/>
        <end position="57"/>
    </location>
</feature>
<dbReference type="AlphaFoldDB" id="A0A1Y1ZVL9"/>
<comment type="caution">
    <text evidence="2">The sequence shown here is derived from an EMBL/GenBank/DDBJ whole genome shotgun (WGS) entry which is preliminary data.</text>
</comment>
<accession>A0A1Y1ZVL9</accession>
<evidence type="ECO:0000256" key="1">
    <source>
        <dbReference type="SAM" id="MobiDB-lite"/>
    </source>
</evidence>
<evidence type="ECO:0000313" key="2">
    <source>
        <dbReference type="EMBL" id="ORY14282.1"/>
    </source>
</evidence>
<name>A0A1Y1ZVL9_9PLEO</name>
<gene>
    <name evidence="2" type="ORF">BCR34DRAFT_237657</name>
</gene>
<keyword evidence="3" id="KW-1185">Reference proteome</keyword>
<evidence type="ECO:0000313" key="3">
    <source>
        <dbReference type="Proteomes" id="UP000193144"/>
    </source>
</evidence>
<feature type="region of interest" description="Disordered" evidence="1">
    <location>
        <begin position="45"/>
        <end position="66"/>
    </location>
</feature>
<feature type="region of interest" description="Disordered" evidence="1">
    <location>
        <begin position="368"/>
        <end position="388"/>
    </location>
</feature>
<feature type="compositionally biased region" description="Polar residues" evidence="1">
    <location>
        <begin position="421"/>
        <end position="434"/>
    </location>
</feature>
<dbReference type="Proteomes" id="UP000193144">
    <property type="component" value="Unassembled WGS sequence"/>
</dbReference>
<organism evidence="2 3">
    <name type="scientific">Clohesyomyces aquaticus</name>
    <dbReference type="NCBI Taxonomy" id="1231657"/>
    <lineage>
        <taxon>Eukaryota</taxon>
        <taxon>Fungi</taxon>
        <taxon>Dikarya</taxon>
        <taxon>Ascomycota</taxon>
        <taxon>Pezizomycotina</taxon>
        <taxon>Dothideomycetes</taxon>
        <taxon>Pleosporomycetidae</taxon>
        <taxon>Pleosporales</taxon>
        <taxon>Lindgomycetaceae</taxon>
        <taxon>Clohesyomyces</taxon>
    </lineage>
</organism>
<feature type="region of interest" description="Disordered" evidence="1">
    <location>
        <begin position="409"/>
        <end position="434"/>
    </location>
</feature>
<proteinExistence type="predicted"/>
<protein>
    <submittedName>
        <fullName evidence="2">Uncharacterized protein</fullName>
    </submittedName>
</protein>